<dbReference type="OrthoDB" id="9816054at2"/>
<sequence>MSRYFMYGTNLQDTERMMMSVPNFLPRTKGMIIMGKKIIDEKEEFKRCVYCIQYTKGGCKMAHCPYLLDRADFGQVGYADFIKDSFWSSDDFYFKKRLRGLIRSFTGEWFLSTYHKDRYFYLTQGSALLEDTKKRNLALLYLLTANEQLWQRAKDHIYPNKIALSEIPLTGISTTCYALYQAAKTIANEKLYIKENELADKELIGGFTFKIIIQSFLIARYGDEIMSVKQ</sequence>
<reference evidence="1 2" key="1">
    <citation type="submission" date="2016-01" db="EMBL/GenBank/DDBJ databases">
        <title>Genome sequence of Clostridium neopropionicum X4, DSM-3847.</title>
        <authorList>
            <person name="Poehlein A."/>
            <person name="Beck M.H."/>
            <person name="Bengelsdorf F.R."/>
            <person name="Daniel R."/>
            <person name="Duerre P."/>
        </authorList>
    </citation>
    <scope>NUCLEOTIDE SEQUENCE [LARGE SCALE GENOMIC DNA]</scope>
    <source>
        <strain evidence="1 2">DSM-3847</strain>
    </source>
</reference>
<evidence type="ECO:0000313" key="1">
    <source>
        <dbReference type="EMBL" id="KXL52919.1"/>
    </source>
</evidence>
<keyword evidence="2" id="KW-1185">Reference proteome</keyword>
<protein>
    <submittedName>
        <fullName evidence="1">Uncharacterized protein</fullName>
    </submittedName>
</protein>
<dbReference type="AlphaFoldDB" id="A0A136WEZ7"/>
<organism evidence="1 2">
    <name type="scientific">Anaerotignum neopropionicum</name>
    <dbReference type="NCBI Taxonomy" id="36847"/>
    <lineage>
        <taxon>Bacteria</taxon>
        <taxon>Bacillati</taxon>
        <taxon>Bacillota</taxon>
        <taxon>Clostridia</taxon>
        <taxon>Lachnospirales</taxon>
        <taxon>Anaerotignaceae</taxon>
        <taxon>Anaerotignum</taxon>
    </lineage>
</organism>
<name>A0A136WEZ7_9FIRM</name>
<proteinExistence type="predicted"/>
<gene>
    <name evidence="1" type="ORF">CLNEO_14610</name>
</gene>
<comment type="caution">
    <text evidence="1">The sequence shown here is derived from an EMBL/GenBank/DDBJ whole genome shotgun (WGS) entry which is preliminary data.</text>
</comment>
<dbReference type="EMBL" id="LRVM01000004">
    <property type="protein sequence ID" value="KXL52919.1"/>
    <property type="molecule type" value="Genomic_DNA"/>
</dbReference>
<accession>A0A136WEZ7</accession>
<dbReference type="Proteomes" id="UP000070539">
    <property type="component" value="Unassembled WGS sequence"/>
</dbReference>
<dbReference type="RefSeq" id="WP_066086745.1">
    <property type="nucleotide sequence ID" value="NZ_LRVM01000004.1"/>
</dbReference>
<evidence type="ECO:0000313" key="2">
    <source>
        <dbReference type="Proteomes" id="UP000070539"/>
    </source>
</evidence>